<organism evidence="1 2">
    <name type="scientific">Hymenobacter volaticus</name>
    <dbReference type="NCBI Taxonomy" id="2932254"/>
    <lineage>
        <taxon>Bacteria</taxon>
        <taxon>Pseudomonadati</taxon>
        <taxon>Bacteroidota</taxon>
        <taxon>Cytophagia</taxon>
        <taxon>Cytophagales</taxon>
        <taxon>Hymenobacteraceae</taxon>
        <taxon>Hymenobacter</taxon>
    </lineage>
</organism>
<accession>A0ABY4G884</accession>
<keyword evidence="2" id="KW-1185">Reference proteome</keyword>
<gene>
    <name evidence="1" type="ORF">MUN86_02435</name>
</gene>
<reference evidence="1" key="1">
    <citation type="submission" date="2022-04" db="EMBL/GenBank/DDBJ databases">
        <title>Hymenobacter sp. isolated from the air.</title>
        <authorList>
            <person name="Won M."/>
            <person name="Lee C.-M."/>
            <person name="Woen H.-Y."/>
            <person name="Kwon S.-W."/>
        </authorList>
    </citation>
    <scope>NUCLEOTIDE SEQUENCE</scope>
    <source>
        <strain evidence="1">5420S-77</strain>
    </source>
</reference>
<sequence length="124" mass="14303">MWFPSIISTEGTHSFSRTIFMKNHKTDSDSLNKVFTTYATNKLNKARAELGSNEVYLKQYIKQGVEQLDKDNASDKKVEEAKKHLGRFIDELILQGEPTRGNVKIRKASFDRTKKKICPLYPFC</sequence>
<name>A0ABY4G884_9BACT</name>
<dbReference type="EMBL" id="CP095061">
    <property type="protein sequence ID" value="UOQ66799.1"/>
    <property type="molecule type" value="Genomic_DNA"/>
</dbReference>
<protein>
    <submittedName>
        <fullName evidence="1">Uncharacterized protein</fullName>
    </submittedName>
</protein>
<evidence type="ECO:0000313" key="2">
    <source>
        <dbReference type="Proteomes" id="UP000830401"/>
    </source>
</evidence>
<evidence type="ECO:0000313" key="1">
    <source>
        <dbReference type="EMBL" id="UOQ66799.1"/>
    </source>
</evidence>
<dbReference type="Proteomes" id="UP000830401">
    <property type="component" value="Chromosome"/>
</dbReference>
<dbReference type="RefSeq" id="WP_245121291.1">
    <property type="nucleotide sequence ID" value="NZ_CP095061.1"/>
</dbReference>
<proteinExistence type="predicted"/>